<dbReference type="RefSeq" id="WP_183389118.1">
    <property type="nucleotide sequence ID" value="NZ_JACHXM010000026.1"/>
</dbReference>
<feature type="region of interest" description="Disordered" evidence="1">
    <location>
        <begin position="1"/>
        <end position="35"/>
    </location>
</feature>
<organism evidence="2 3">
    <name type="scientific">Halomonas organivorans</name>
    <dbReference type="NCBI Taxonomy" id="257772"/>
    <lineage>
        <taxon>Bacteria</taxon>
        <taxon>Pseudomonadati</taxon>
        <taxon>Pseudomonadota</taxon>
        <taxon>Gammaproteobacteria</taxon>
        <taxon>Oceanospirillales</taxon>
        <taxon>Halomonadaceae</taxon>
        <taxon>Halomonas</taxon>
    </lineage>
</organism>
<feature type="compositionally biased region" description="Basic and acidic residues" evidence="1">
    <location>
        <begin position="12"/>
        <end position="22"/>
    </location>
</feature>
<feature type="compositionally biased region" description="Low complexity" evidence="1">
    <location>
        <begin position="110"/>
        <end position="126"/>
    </location>
</feature>
<protein>
    <submittedName>
        <fullName evidence="2">Uncharacterized protein</fullName>
    </submittedName>
</protein>
<dbReference type="AlphaFoldDB" id="A0A7W5G7Q1"/>
<dbReference type="Proteomes" id="UP000525987">
    <property type="component" value="Unassembled WGS sequence"/>
</dbReference>
<feature type="region of interest" description="Disordered" evidence="1">
    <location>
        <begin position="91"/>
        <end position="160"/>
    </location>
</feature>
<dbReference type="EMBL" id="JACHXM010000026">
    <property type="protein sequence ID" value="MBB3142761.1"/>
    <property type="molecule type" value="Genomic_DNA"/>
</dbReference>
<evidence type="ECO:0000313" key="2">
    <source>
        <dbReference type="EMBL" id="MBB3142761.1"/>
    </source>
</evidence>
<sequence>MADIDEAANRAQDLRAEAERQVRYTSSSGRSTRAAGEFAAEMATPYGTAVDIKDTAQLWSEGRYLAASGMTLLTAVSVIPGVRLLRKADDVADVARSTDRAEDAAGSANRSGASDDGVSVSSSGRDLQATLPRPYINAETKRALGSPPEGMKNPHIHHVL</sequence>
<evidence type="ECO:0000256" key="1">
    <source>
        <dbReference type="SAM" id="MobiDB-lite"/>
    </source>
</evidence>
<gene>
    <name evidence="2" type="ORF">FHR96_003662</name>
</gene>
<accession>A0A7W5G7Q1</accession>
<reference evidence="2 3" key="1">
    <citation type="submission" date="2020-08" db="EMBL/GenBank/DDBJ databases">
        <title>Genomic Encyclopedia of Type Strains, Phase III (KMG-III): the genomes of soil and plant-associated and newly described type strains.</title>
        <authorList>
            <person name="Whitman W."/>
        </authorList>
    </citation>
    <scope>NUCLEOTIDE SEQUENCE [LARGE SCALE GENOMIC DNA]</scope>
    <source>
        <strain evidence="2 3">CECT 5995</strain>
    </source>
</reference>
<comment type="caution">
    <text evidence="2">The sequence shown here is derived from an EMBL/GenBank/DDBJ whole genome shotgun (WGS) entry which is preliminary data.</text>
</comment>
<keyword evidence="3" id="KW-1185">Reference proteome</keyword>
<evidence type="ECO:0000313" key="3">
    <source>
        <dbReference type="Proteomes" id="UP000525987"/>
    </source>
</evidence>
<name>A0A7W5G7Q1_9GAMM</name>
<proteinExistence type="predicted"/>